<sequence length="56" mass="6552">MNKCYKCEDYFKCHFLTLPIGEKFDCKHKEIINPKGDKSNGWINNTRGKNTIKTIS</sequence>
<accession>X1FVI4</accession>
<proteinExistence type="predicted"/>
<name>X1FVI4_9ZZZZ</name>
<evidence type="ECO:0000313" key="1">
    <source>
        <dbReference type="EMBL" id="GAH36540.1"/>
    </source>
</evidence>
<dbReference type="AlphaFoldDB" id="X1FVI4"/>
<comment type="caution">
    <text evidence="1">The sequence shown here is derived from an EMBL/GenBank/DDBJ whole genome shotgun (WGS) entry which is preliminary data.</text>
</comment>
<gene>
    <name evidence="1" type="ORF">S03H2_25856</name>
</gene>
<dbReference type="EMBL" id="BARU01014765">
    <property type="protein sequence ID" value="GAH36540.1"/>
    <property type="molecule type" value="Genomic_DNA"/>
</dbReference>
<protein>
    <submittedName>
        <fullName evidence="1">Uncharacterized protein</fullName>
    </submittedName>
</protein>
<organism evidence="1">
    <name type="scientific">marine sediment metagenome</name>
    <dbReference type="NCBI Taxonomy" id="412755"/>
    <lineage>
        <taxon>unclassified sequences</taxon>
        <taxon>metagenomes</taxon>
        <taxon>ecological metagenomes</taxon>
    </lineage>
</organism>
<reference evidence="1" key="1">
    <citation type="journal article" date="2014" name="Front. Microbiol.">
        <title>High frequency of phylogenetically diverse reductive dehalogenase-homologous genes in deep subseafloor sedimentary metagenomes.</title>
        <authorList>
            <person name="Kawai M."/>
            <person name="Futagami T."/>
            <person name="Toyoda A."/>
            <person name="Takaki Y."/>
            <person name="Nishi S."/>
            <person name="Hori S."/>
            <person name="Arai W."/>
            <person name="Tsubouchi T."/>
            <person name="Morono Y."/>
            <person name="Uchiyama I."/>
            <person name="Ito T."/>
            <person name="Fujiyama A."/>
            <person name="Inagaki F."/>
            <person name="Takami H."/>
        </authorList>
    </citation>
    <scope>NUCLEOTIDE SEQUENCE</scope>
    <source>
        <strain evidence="1">Expedition CK06-06</strain>
    </source>
</reference>